<comment type="caution">
    <text evidence="1">The sequence shown here is derived from an EMBL/GenBank/DDBJ whole genome shotgun (WGS) entry which is preliminary data.</text>
</comment>
<dbReference type="InterPro" id="IPR008969">
    <property type="entry name" value="CarboxyPept-like_regulatory"/>
</dbReference>
<dbReference type="RefSeq" id="WP_120195161.1">
    <property type="nucleotide sequence ID" value="NZ_MCIA01000001.1"/>
</dbReference>
<organism evidence="1 2">
    <name type="scientific">Lacrimispora algidixylanolytica</name>
    <dbReference type="NCBI Taxonomy" id="94868"/>
    <lineage>
        <taxon>Bacteria</taxon>
        <taxon>Bacillati</taxon>
        <taxon>Bacillota</taxon>
        <taxon>Clostridia</taxon>
        <taxon>Lachnospirales</taxon>
        <taxon>Lachnospiraceae</taxon>
        <taxon>Lacrimispora</taxon>
    </lineage>
</organism>
<keyword evidence="2" id="KW-1185">Reference proteome</keyword>
<protein>
    <recommendedName>
        <fullName evidence="3">Carboxypeptidase regulatory-like domain-containing protein</fullName>
    </recommendedName>
</protein>
<sequence>MAYAVIKGLVRDTSRAPVREAVVILERLVPVYNEDLQEEDFSGVYLGHTLTNRYGEFCFPVSDRTSTYRIKVFDNGHGEGRLQ</sequence>
<gene>
    <name evidence="1" type="ORF">BET01_02440</name>
</gene>
<dbReference type="EMBL" id="MCIA01000001">
    <property type="protein sequence ID" value="RKD35222.1"/>
    <property type="molecule type" value="Genomic_DNA"/>
</dbReference>
<dbReference type="SUPFAM" id="SSF49464">
    <property type="entry name" value="Carboxypeptidase regulatory domain-like"/>
    <property type="match status" value="1"/>
</dbReference>
<dbReference type="OrthoDB" id="1915126at2"/>
<proteinExistence type="predicted"/>
<reference evidence="1 2" key="1">
    <citation type="submission" date="2016-08" db="EMBL/GenBank/DDBJ databases">
        <title>A new outlook on sporulation: Clostridium algidixylanolyticum.</title>
        <authorList>
            <person name="Poppleton D.I."/>
            <person name="Gribaldo S."/>
        </authorList>
    </citation>
    <scope>NUCLEOTIDE SEQUENCE [LARGE SCALE GENOMIC DNA]</scope>
    <source>
        <strain evidence="1 2">SPL73</strain>
    </source>
</reference>
<accession>A0A419TCQ7</accession>
<dbReference type="Proteomes" id="UP000284277">
    <property type="component" value="Unassembled WGS sequence"/>
</dbReference>
<evidence type="ECO:0000313" key="2">
    <source>
        <dbReference type="Proteomes" id="UP000284277"/>
    </source>
</evidence>
<dbReference type="AlphaFoldDB" id="A0A419TCQ7"/>
<name>A0A419TCQ7_9FIRM</name>
<evidence type="ECO:0000313" key="1">
    <source>
        <dbReference type="EMBL" id="RKD35222.1"/>
    </source>
</evidence>
<evidence type="ECO:0008006" key="3">
    <source>
        <dbReference type="Google" id="ProtNLM"/>
    </source>
</evidence>